<evidence type="ECO:0000256" key="8">
    <source>
        <dbReference type="SAM" id="MobiDB-lite"/>
    </source>
</evidence>
<reference evidence="10 11" key="1">
    <citation type="submission" date="2020-04" db="EMBL/GenBank/DDBJ databases">
        <authorList>
            <person name="Klaysubun C."/>
            <person name="Duangmal K."/>
            <person name="Lipun K."/>
        </authorList>
    </citation>
    <scope>NUCLEOTIDE SEQUENCE [LARGE SCALE GENOMIC DNA]</scope>
    <source>
        <strain evidence="10 11">JCM 11839</strain>
    </source>
</reference>
<accession>A0ABX1RDW4</accession>
<dbReference type="Pfam" id="PF00528">
    <property type="entry name" value="BPD_transp_1"/>
    <property type="match status" value="1"/>
</dbReference>
<sequence>MPSITSGRAGTGEPGVATSRTAMPRSRRGRFHSIENPRKSVTLTVVTGLFALYSLLPLAWLVINATKSQDDFISSFGLAPGQHFALWDNIVEVFRYQDGIFSRWLLNTVIYVVVGAVGSTFLAALGGYALAKLHFSGKRVLLFVILGSIAVPGIALAIPQFLLFAQLGITNTPWAVLIPSFINPFGLYLMWVFAADAVPTELLDAAKVDGAGEFRIFLQVASPLLAPASVTVLLFSFVSIWNNYFLPLIMLKDPNWYPLTIGLNEWNKLGSTAGSGALIQNLVITAALLTIIPLIVAFLCLQRYWQEGVSLGAVKG</sequence>
<dbReference type="InterPro" id="IPR000515">
    <property type="entry name" value="MetI-like"/>
</dbReference>
<comment type="subcellular location">
    <subcellularLocation>
        <location evidence="1 7">Cell membrane</location>
        <topology evidence="1 7">Multi-pass membrane protein</topology>
    </subcellularLocation>
</comment>
<proteinExistence type="inferred from homology"/>
<feature type="transmembrane region" description="Helical" evidence="7">
    <location>
        <begin position="40"/>
        <end position="63"/>
    </location>
</feature>
<evidence type="ECO:0000256" key="5">
    <source>
        <dbReference type="ARBA" id="ARBA00022989"/>
    </source>
</evidence>
<evidence type="ECO:0000313" key="10">
    <source>
        <dbReference type="EMBL" id="NMH78585.1"/>
    </source>
</evidence>
<dbReference type="Gene3D" id="1.10.3720.10">
    <property type="entry name" value="MetI-like"/>
    <property type="match status" value="1"/>
</dbReference>
<protein>
    <submittedName>
        <fullName evidence="10">Carbohydrate ABC transporter permease</fullName>
    </submittedName>
</protein>
<name>A0ABX1RDW4_9PSEU</name>
<keyword evidence="6 7" id="KW-0472">Membrane</keyword>
<feature type="domain" description="ABC transmembrane type-1" evidence="9">
    <location>
        <begin position="105"/>
        <end position="300"/>
    </location>
</feature>
<keyword evidence="3" id="KW-1003">Cell membrane</keyword>
<comment type="similarity">
    <text evidence="7">Belongs to the binding-protein-dependent transport system permease family.</text>
</comment>
<comment type="caution">
    <text evidence="10">The sequence shown here is derived from an EMBL/GenBank/DDBJ whole genome shotgun (WGS) entry which is preliminary data.</text>
</comment>
<dbReference type="CDD" id="cd06261">
    <property type="entry name" value="TM_PBP2"/>
    <property type="match status" value="1"/>
</dbReference>
<evidence type="ECO:0000256" key="1">
    <source>
        <dbReference type="ARBA" id="ARBA00004651"/>
    </source>
</evidence>
<evidence type="ECO:0000256" key="4">
    <source>
        <dbReference type="ARBA" id="ARBA00022692"/>
    </source>
</evidence>
<dbReference type="EMBL" id="JAAXKY010000047">
    <property type="protein sequence ID" value="NMH78585.1"/>
    <property type="molecule type" value="Genomic_DNA"/>
</dbReference>
<keyword evidence="2 7" id="KW-0813">Transport</keyword>
<keyword evidence="11" id="KW-1185">Reference proteome</keyword>
<keyword evidence="5 7" id="KW-1133">Transmembrane helix</keyword>
<gene>
    <name evidence="10" type="ORF">HF577_16015</name>
</gene>
<feature type="transmembrane region" description="Helical" evidence="7">
    <location>
        <begin position="104"/>
        <end position="128"/>
    </location>
</feature>
<dbReference type="PROSITE" id="PS50928">
    <property type="entry name" value="ABC_TM1"/>
    <property type="match status" value="1"/>
</dbReference>
<feature type="transmembrane region" description="Helical" evidence="7">
    <location>
        <begin position="140"/>
        <end position="162"/>
    </location>
</feature>
<dbReference type="PANTHER" id="PTHR43744:SF12">
    <property type="entry name" value="ABC TRANSPORTER PERMEASE PROTEIN MG189-RELATED"/>
    <property type="match status" value="1"/>
</dbReference>
<dbReference type="InterPro" id="IPR035906">
    <property type="entry name" value="MetI-like_sf"/>
</dbReference>
<evidence type="ECO:0000256" key="3">
    <source>
        <dbReference type="ARBA" id="ARBA00022475"/>
    </source>
</evidence>
<feature type="region of interest" description="Disordered" evidence="8">
    <location>
        <begin position="1"/>
        <end position="29"/>
    </location>
</feature>
<organism evidence="10 11">
    <name type="scientific">Pseudonocardia xinjiangensis</name>
    <dbReference type="NCBI Taxonomy" id="75289"/>
    <lineage>
        <taxon>Bacteria</taxon>
        <taxon>Bacillati</taxon>
        <taxon>Actinomycetota</taxon>
        <taxon>Actinomycetes</taxon>
        <taxon>Pseudonocardiales</taxon>
        <taxon>Pseudonocardiaceae</taxon>
        <taxon>Pseudonocardia</taxon>
    </lineage>
</organism>
<evidence type="ECO:0000256" key="7">
    <source>
        <dbReference type="RuleBase" id="RU363032"/>
    </source>
</evidence>
<dbReference type="PANTHER" id="PTHR43744">
    <property type="entry name" value="ABC TRANSPORTER PERMEASE PROTEIN MG189-RELATED-RELATED"/>
    <property type="match status" value="1"/>
</dbReference>
<feature type="transmembrane region" description="Helical" evidence="7">
    <location>
        <begin position="278"/>
        <end position="301"/>
    </location>
</feature>
<feature type="transmembrane region" description="Helical" evidence="7">
    <location>
        <begin position="174"/>
        <end position="195"/>
    </location>
</feature>
<keyword evidence="4 7" id="KW-0812">Transmembrane</keyword>
<evidence type="ECO:0000256" key="2">
    <source>
        <dbReference type="ARBA" id="ARBA00022448"/>
    </source>
</evidence>
<feature type="transmembrane region" description="Helical" evidence="7">
    <location>
        <begin position="216"/>
        <end position="241"/>
    </location>
</feature>
<evidence type="ECO:0000256" key="6">
    <source>
        <dbReference type="ARBA" id="ARBA00023136"/>
    </source>
</evidence>
<evidence type="ECO:0000313" key="11">
    <source>
        <dbReference type="Proteomes" id="UP001296706"/>
    </source>
</evidence>
<dbReference type="Proteomes" id="UP001296706">
    <property type="component" value="Unassembled WGS sequence"/>
</dbReference>
<evidence type="ECO:0000259" key="9">
    <source>
        <dbReference type="PROSITE" id="PS50928"/>
    </source>
</evidence>
<dbReference type="SUPFAM" id="SSF161098">
    <property type="entry name" value="MetI-like"/>
    <property type="match status" value="1"/>
</dbReference>